<feature type="domain" description="SPOR" evidence="3">
    <location>
        <begin position="150"/>
        <end position="229"/>
    </location>
</feature>
<feature type="region of interest" description="Disordered" evidence="1">
    <location>
        <begin position="46"/>
        <end position="155"/>
    </location>
</feature>
<evidence type="ECO:0000256" key="1">
    <source>
        <dbReference type="SAM" id="MobiDB-lite"/>
    </source>
</evidence>
<dbReference type="GO" id="GO:0042834">
    <property type="term" value="F:peptidoglycan binding"/>
    <property type="evidence" value="ECO:0007669"/>
    <property type="project" value="InterPro"/>
</dbReference>
<dbReference type="GO" id="GO:0032153">
    <property type="term" value="C:cell division site"/>
    <property type="evidence" value="ECO:0007669"/>
    <property type="project" value="TreeGrafter"/>
</dbReference>
<sequence length="230" mass="24425">MTRDMKPRKAPEPRSSGSTLMGVFIGLVLGVVVALAVALYVYKGPSPFKGQGKDQTPDQTAAAQPSTNPQAQPPMALPGKPGDPVSDKPRFDFYKILPGNADAVPDPKADSSKDAKKDDKGDAKSKDAKKDSAKDGDSKDSTKTDSASKDSGKGNFVLQAGSFQKAGEADNQKANLAMMGVEAAVQQVMVGDKTWYRVRLGPFSKIEDVNRVRQDLAKAGIDVSLVKNKD</sequence>
<keyword evidence="5" id="KW-1185">Reference proteome</keyword>
<protein>
    <submittedName>
        <fullName evidence="4">SPOR domain-containing protein</fullName>
    </submittedName>
</protein>
<dbReference type="PANTHER" id="PTHR38687">
    <property type="entry name" value="CELL DIVISION PROTEIN DEDD-RELATED"/>
    <property type="match status" value="1"/>
</dbReference>
<dbReference type="RefSeq" id="WP_216130346.1">
    <property type="nucleotide sequence ID" value="NZ_CP064782.1"/>
</dbReference>
<dbReference type="InterPro" id="IPR007730">
    <property type="entry name" value="SPOR-like_dom"/>
</dbReference>
<accession>A0A975SK12</accession>
<dbReference type="PANTHER" id="PTHR38687:SF1">
    <property type="entry name" value="CELL DIVISION PROTEIN DEDD"/>
    <property type="match status" value="1"/>
</dbReference>
<proteinExistence type="predicted"/>
<dbReference type="Pfam" id="PF05036">
    <property type="entry name" value="SPOR"/>
    <property type="match status" value="1"/>
</dbReference>
<keyword evidence="2" id="KW-1133">Transmembrane helix</keyword>
<dbReference type="GO" id="GO:0030428">
    <property type="term" value="C:cell septum"/>
    <property type="evidence" value="ECO:0007669"/>
    <property type="project" value="TreeGrafter"/>
</dbReference>
<dbReference type="KEGG" id="aiq:Azoinq_07660"/>
<feature type="compositionally biased region" description="Basic and acidic residues" evidence="1">
    <location>
        <begin position="105"/>
        <end position="152"/>
    </location>
</feature>
<feature type="transmembrane region" description="Helical" evidence="2">
    <location>
        <begin position="20"/>
        <end position="42"/>
    </location>
</feature>
<evidence type="ECO:0000259" key="3">
    <source>
        <dbReference type="PROSITE" id="PS51724"/>
    </source>
</evidence>
<gene>
    <name evidence="4" type="ORF">Azoinq_07660</name>
</gene>
<dbReference type="InterPro" id="IPR052521">
    <property type="entry name" value="Cell_div_SPOR-domain"/>
</dbReference>
<keyword evidence="2" id="KW-0472">Membrane</keyword>
<evidence type="ECO:0000313" key="5">
    <source>
        <dbReference type="Proteomes" id="UP000683428"/>
    </source>
</evidence>
<organism evidence="4 5">
    <name type="scientific">Azospira inquinata</name>
    <dbReference type="NCBI Taxonomy" id="2785627"/>
    <lineage>
        <taxon>Bacteria</taxon>
        <taxon>Pseudomonadati</taxon>
        <taxon>Pseudomonadota</taxon>
        <taxon>Betaproteobacteria</taxon>
        <taxon>Rhodocyclales</taxon>
        <taxon>Rhodocyclaceae</taxon>
        <taxon>Azospira</taxon>
    </lineage>
</organism>
<feature type="compositionally biased region" description="Polar residues" evidence="1">
    <location>
        <begin position="57"/>
        <end position="70"/>
    </location>
</feature>
<name>A0A975SK12_9RHOO</name>
<evidence type="ECO:0000256" key="2">
    <source>
        <dbReference type="SAM" id="Phobius"/>
    </source>
</evidence>
<reference evidence="4" key="1">
    <citation type="submission" date="2020-11" db="EMBL/GenBank/DDBJ databases">
        <title>Azospira inquinata sp. nov.</title>
        <authorList>
            <person name="Moe W.M."/>
            <person name="Mikes M.C."/>
        </authorList>
    </citation>
    <scope>NUCLEOTIDE SEQUENCE</scope>
    <source>
        <strain evidence="4">Azo-3</strain>
    </source>
</reference>
<evidence type="ECO:0000313" key="4">
    <source>
        <dbReference type="EMBL" id="QWT47758.1"/>
    </source>
</evidence>
<dbReference type="Proteomes" id="UP000683428">
    <property type="component" value="Chromosome"/>
</dbReference>
<keyword evidence="2" id="KW-0812">Transmembrane</keyword>
<dbReference type="GO" id="GO:0032506">
    <property type="term" value="P:cytokinetic process"/>
    <property type="evidence" value="ECO:0007669"/>
    <property type="project" value="TreeGrafter"/>
</dbReference>
<dbReference type="EMBL" id="CP064782">
    <property type="protein sequence ID" value="QWT47758.1"/>
    <property type="molecule type" value="Genomic_DNA"/>
</dbReference>
<dbReference type="AlphaFoldDB" id="A0A975SK12"/>
<dbReference type="PROSITE" id="PS51724">
    <property type="entry name" value="SPOR"/>
    <property type="match status" value="1"/>
</dbReference>